<sequence length="172" mass="18571">MTKPSTPPLPSLPTLSSLSSLSSLPPASSDVGLARRHVEAESSSGCIALPRTAPRPAGTHGDTSGTRAAPLTLARGQSFHAYASRDTVFHVQQGRVAFRLAPRWLSGRVWRDAVALTAGQVYVVETSGWLALTSDAGAKIALREDANPTRRLAEPQGHIMRRWRQMCERFGF</sequence>
<keyword evidence="3" id="KW-1185">Reference proteome</keyword>
<dbReference type="Proteomes" id="UP000400981">
    <property type="component" value="Unassembled WGS sequence"/>
</dbReference>
<feature type="compositionally biased region" description="Low complexity" evidence="1">
    <location>
        <begin position="12"/>
        <end position="29"/>
    </location>
</feature>
<dbReference type="RefSeq" id="WP_150587664.1">
    <property type="nucleotide sequence ID" value="NZ_CABPSH010000001.1"/>
</dbReference>
<organism evidence="2 3">
    <name type="scientific">Pandoraea eparura</name>
    <dbReference type="NCBI Taxonomy" id="2508291"/>
    <lineage>
        <taxon>Bacteria</taxon>
        <taxon>Pseudomonadati</taxon>
        <taxon>Pseudomonadota</taxon>
        <taxon>Betaproteobacteria</taxon>
        <taxon>Burkholderiales</taxon>
        <taxon>Burkholderiaceae</taxon>
        <taxon>Pandoraea</taxon>
    </lineage>
</organism>
<evidence type="ECO:0000313" key="2">
    <source>
        <dbReference type="EMBL" id="VVD66763.1"/>
    </source>
</evidence>
<feature type="region of interest" description="Disordered" evidence="1">
    <location>
        <begin position="1"/>
        <end position="68"/>
    </location>
</feature>
<gene>
    <name evidence="2" type="ORF">PEP31012_00388</name>
</gene>
<accession>A0A5E4RUP8</accession>
<name>A0A5E4RUP8_9BURK</name>
<reference evidence="2 3" key="1">
    <citation type="submission" date="2019-08" db="EMBL/GenBank/DDBJ databases">
        <authorList>
            <person name="Peeters C."/>
        </authorList>
    </citation>
    <scope>NUCLEOTIDE SEQUENCE [LARGE SCALE GENOMIC DNA]</scope>
    <source>
        <strain evidence="2 3">LMG 31012</strain>
    </source>
</reference>
<dbReference type="AlphaFoldDB" id="A0A5E4RUP8"/>
<dbReference type="OrthoDB" id="8968977at2"/>
<evidence type="ECO:0000256" key="1">
    <source>
        <dbReference type="SAM" id="MobiDB-lite"/>
    </source>
</evidence>
<feature type="compositionally biased region" description="Pro residues" evidence="1">
    <location>
        <begin position="1"/>
        <end position="11"/>
    </location>
</feature>
<dbReference type="EMBL" id="CABPSH010000001">
    <property type="protein sequence ID" value="VVD66763.1"/>
    <property type="molecule type" value="Genomic_DNA"/>
</dbReference>
<proteinExistence type="predicted"/>
<evidence type="ECO:0000313" key="3">
    <source>
        <dbReference type="Proteomes" id="UP000400981"/>
    </source>
</evidence>
<protein>
    <submittedName>
        <fullName evidence="2">Uncharacterized protein</fullName>
    </submittedName>
</protein>